<dbReference type="EMBL" id="AP018929">
    <property type="protein sequence ID" value="BBG24308.1"/>
    <property type="molecule type" value="Genomic_DNA"/>
</dbReference>
<organism evidence="2 4">
    <name type="scientific">Sulfuracidifex tepidarius</name>
    <dbReference type="NCBI Taxonomy" id="1294262"/>
    <lineage>
        <taxon>Archaea</taxon>
        <taxon>Thermoproteota</taxon>
        <taxon>Thermoprotei</taxon>
        <taxon>Sulfolobales</taxon>
        <taxon>Sulfolobaceae</taxon>
        <taxon>Sulfuracidifex</taxon>
    </lineage>
</organism>
<evidence type="ECO:0000313" key="3">
    <source>
        <dbReference type="EMBL" id="BBG27065.1"/>
    </source>
</evidence>
<dbReference type="Proteomes" id="UP000322983">
    <property type="component" value="Chromosome"/>
</dbReference>
<dbReference type="AlphaFoldDB" id="A0A510DWF4"/>
<dbReference type="EMBL" id="AP018930">
    <property type="protein sequence ID" value="BBG27065.1"/>
    <property type="molecule type" value="Genomic_DNA"/>
</dbReference>
<proteinExistence type="predicted"/>
<accession>A0A510DWF4</accession>
<reference evidence="2 4" key="2">
    <citation type="journal article" date="2020" name="Int. J. Syst. Evol. Microbiol.">
        <title>Sulfuracidifex tepidarius gen. nov., sp. nov. and transfer of Sulfolobus metallicus Huber and Stetter 1992 to the genus Sulfuracidifex as Sulfuracidifex metallicus comb. nov.</title>
        <authorList>
            <person name="Itoh T."/>
            <person name="Miura T."/>
            <person name="Sakai H.D."/>
            <person name="Kato S."/>
            <person name="Ohkuma M."/>
            <person name="Takashina T."/>
        </authorList>
    </citation>
    <scope>NUCLEOTIDE SEQUENCE [LARGE SCALE GENOMIC DNA]</scope>
    <source>
        <strain evidence="2 4">IC-006</strain>
        <strain evidence="3">IC-007</strain>
    </source>
</reference>
<dbReference type="KEGG" id="step:IC006_1618"/>
<sequence length="58" mass="6466">MDNNCPQFYPKGVQRGRKTPSAMVGMDRPIYSIRINTTSITYISMIVTDGASVTRRLG</sequence>
<keyword evidence="4" id="KW-1185">Reference proteome</keyword>
<evidence type="ECO:0000313" key="2">
    <source>
        <dbReference type="EMBL" id="BBG24308.1"/>
    </source>
</evidence>
<dbReference type="Proteomes" id="UP000325030">
    <property type="component" value="Chromosome"/>
</dbReference>
<evidence type="ECO:0000256" key="1">
    <source>
        <dbReference type="SAM" id="MobiDB-lite"/>
    </source>
</evidence>
<reference evidence="5" key="1">
    <citation type="submission" date="2018-09" db="EMBL/GenBank/DDBJ databases">
        <title>Complete Genome Sequencing of Sulfolobus sp. JCM 16834.</title>
        <authorList>
            <person name="Kato S."/>
            <person name="Itoh T."/>
            <person name="Ohkuma M."/>
        </authorList>
    </citation>
    <scope>NUCLEOTIDE SEQUENCE [LARGE SCALE GENOMIC DNA]</scope>
    <source>
        <strain evidence="5">IC-007</strain>
    </source>
</reference>
<protein>
    <submittedName>
        <fullName evidence="2">Uncharacterized protein</fullName>
    </submittedName>
</protein>
<evidence type="ECO:0000313" key="5">
    <source>
        <dbReference type="Proteomes" id="UP000325030"/>
    </source>
</evidence>
<name>A0A510DWF4_9CREN</name>
<gene>
    <name evidence="2" type="ORF">IC006_1618</name>
    <name evidence="3" type="ORF">IC007_1595</name>
</gene>
<accession>A0A510E3H6</accession>
<evidence type="ECO:0000313" key="4">
    <source>
        <dbReference type="Proteomes" id="UP000322983"/>
    </source>
</evidence>
<feature type="region of interest" description="Disordered" evidence="1">
    <location>
        <begin position="1"/>
        <end position="21"/>
    </location>
</feature>